<dbReference type="EMBL" id="SDHZ01000001">
    <property type="protein sequence ID" value="RXK86324.1"/>
    <property type="molecule type" value="Genomic_DNA"/>
</dbReference>
<dbReference type="NCBIfam" id="TIGR00374">
    <property type="entry name" value="flippase-like domain"/>
    <property type="match status" value="1"/>
</dbReference>
<gene>
    <name evidence="7" type="ORF">ESB13_05830</name>
</gene>
<comment type="subcellular location">
    <subcellularLocation>
        <location evidence="1">Cell membrane</location>
        <topology evidence="1">Multi-pass membrane protein</topology>
    </subcellularLocation>
</comment>
<evidence type="ECO:0000256" key="5">
    <source>
        <dbReference type="ARBA" id="ARBA00023136"/>
    </source>
</evidence>
<keyword evidence="4 6" id="KW-1133">Transmembrane helix</keyword>
<evidence type="ECO:0000313" key="8">
    <source>
        <dbReference type="Proteomes" id="UP000290545"/>
    </source>
</evidence>
<dbReference type="GO" id="GO:0005886">
    <property type="term" value="C:plasma membrane"/>
    <property type="evidence" value="ECO:0007669"/>
    <property type="project" value="UniProtKB-SubCell"/>
</dbReference>
<dbReference type="InterPro" id="IPR022791">
    <property type="entry name" value="L-PG_synthase/AglD"/>
</dbReference>
<evidence type="ECO:0000256" key="1">
    <source>
        <dbReference type="ARBA" id="ARBA00004651"/>
    </source>
</evidence>
<evidence type="ECO:0000313" key="7">
    <source>
        <dbReference type="EMBL" id="RXK86324.1"/>
    </source>
</evidence>
<organism evidence="7 8">
    <name type="scientific">Filimonas effusa</name>
    <dbReference type="NCBI Taxonomy" id="2508721"/>
    <lineage>
        <taxon>Bacteria</taxon>
        <taxon>Pseudomonadati</taxon>
        <taxon>Bacteroidota</taxon>
        <taxon>Chitinophagia</taxon>
        <taxon>Chitinophagales</taxon>
        <taxon>Chitinophagaceae</taxon>
        <taxon>Filimonas</taxon>
    </lineage>
</organism>
<evidence type="ECO:0000256" key="4">
    <source>
        <dbReference type="ARBA" id="ARBA00022989"/>
    </source>
</evidence>
<dbReference type="OrthoDB" id="1123508at2"/>
<sequence length="293" mass="32759">MEKIKKPLMLTMKIIVSFLLIRWVFTKIDGQLACDNLARAHILWLLAAILLFILSKLLSAVRLQLFFNSIQVNIPAVLNRQLYWLGMFYNLFLPGGIGGDAYKVLWLRKSRSNIPVAETTRAVLLDRISGMMAAVMIMLLLAPFIAPLPNWMRFASLPAAVAGCLAYIWLIKKQFKSFYPVLLTTSGYSLGVQLLQCICVWCLLQTFDVHASLPEYMLIFLLSSLVAVLPFTLGGIGARELVFLYGSRWLFLAQDVSVTVSLLFYLITAVVSLAGCWHFLSGKFSLKKAAPAA</sequence>
<dbReference type="AlphaFoldDB" id="A0A4Q1DAA0"/>
<reference evidence="7 8" key="1">
    <citation type="submission" date="2019-01" db="EMBL/GenBank/DDBJ databases">
        <title>Filimonas sp. strain TTM-71.</title>
        <authorList>
            <person name="Chen W.-M."/>
        </authorList>
    </citation>
    <scope>NUCLEOTIDE SEQUENCE [LARGE SCALE GENOMIC DNA]</scope>
    <source>
        <strain evidence="7 8">TTM-71</strain>
    </source>
</reference>
<comment type="caution">
    <text evidence="7">The sequence shown here is derived from an EMBL/GenBank/DDBJ whole genome shotgun (WGS) entry which is preliminary data.</text>
</comment>
<name>A0A4Q1DAA0_9BACT</name>
<feature type="transmembrane region" description="Helical" evidence="6">
    <location>
        <begin position="154"/>
        <end position="171"/>
    </location>
</feature>
<keyword evidence="5 6" id="KW-0472">Membrane</keyword>
<dbReference type="PANTHER" id="PTHR40277:SF1">
    <property type="entry name" value="BLL5419 PROTEIN"/>
    <property type="match status" value="1"/>
</dbReference>
<keyword evidence="2" id="KW-1003">Cell membrane</keyword>
<dbReference type="PANTHER" id="PTHR40277">
    <property type="entry name" value="BLL5419 PROTEIN"/>
    <property type="match status" value="1"/>
</dbReference>
<proteinExistence type="predicted"/>
<protein>
    <submittedName>
        <fullName evidence="7">Flippase-like domain-containing protein</fullName>
    </submittedName>
</protein>
<accession>A0A4Q1DAA0</accession>
<feature type="transmembrane region" description="Helical" evidence="6">
    <location>
        <begin position="177"/>
        <end position="204"/>
    </location>
</feature>
<evidence type="ECO:0000256" key="6">
    <source>
        <dbReference type="SAM" id="Phobius"/>
    </source>
</evidence>
<feature type="transmembrane region" description="Helical" evidence="6">
    <location>
        <begin position="82"/>
        <end position="102"/>
    </location>
</feature>
<feature type="transmembrane region" description="Helical" evidence="6">
    <location>
        <begin position="258"/>
        <end position="280"/>
    </location>
</feature>
<feature type="transmembrane region" description="Helical" evidence="6">
    <location>
        <begin position="42"/>
        <end position="61"/>
    </location>
</feature>
<keyword evidence="8" id="KW-1185">Reference proteome</keyword>
<feature type="transmembrane region" description="Helical" evidence="6">
    <location>
        <begin position="122"/>
        <end position="142"/>
    </location>
</feature>
<dbReference type="Pfam" id="PF03706">
    <property type="entry name" value="LPG_synthase_TM"/>
    <property type="match status" value="1"/>
</dbReference>
<evidence type="ECO:0000256" key="3">
    <source>
        <dbReference type="ARBA" id="ARBA00022692"/>
    </source>
</evidence>
<evidence type="ECO:0000256" key="2">
    <source>
        <dbReference type="ARBA" id="ARBA00022475"/>
    </source>
</evidence>
<dbReference type="Proteomes" id="UP000290545">
    <property type="component" value="Unassembled WGS sequence"/>
</dbReference>
<keyword evidence="3 6" id="KW-0812">Transmembrane</keyword>
<feature type="transmembrane region" description="Helical" evidence="6">
    <location>
        <begin position="216"/>
        <end position="238"/>
    </location>
</feature>